<evidence type="ECO:0000313" key="2">
    <source>
        <dbReference type="Proteomes" id="UP000358010"/>
    </source>
</evidence>
<dbReference type="Proteomes" id="UP000358010">
    <property type="component" value="Unassembled WGS sequence"/>
</dbReference>
<gene>
    <name evidence="1" type="ORF">NCTC10974_02971</name>
</gene>
<name>A0A485JES5_ECOLX</name>
<sequence>MEKVTTGTTKAQENNIITQQITRPKELFLLFWINEDDKGKKMFSEASQTRLKNIKRAPWYDENIHKVHCPPIQAFHEIKTIVSEWIDKYGGRDKVTIREVGVFSHSATLHGPICYNTPNIPPAPKWPIQMDISGGWDSIDFNWKSNCAMCVFYGCNSGHDIPEGFALRVSQQKNFQNVAIWGQSASSFPSFEPNVRITTPARSMNTGWDVGQTYMVGGGPGEGTKAITGPHPNARFMNKFINGAKVGSSHQGVFNDHKSKIVS</sequence>
<accession>A0A485JES5</accession>
<dbReference type="EMBL" id="CAADJZ010000001">
    <property type="protein sequence ID" value="VFT69439.1"/>
    <property type="molecule type" value="Genomic_DNA"/>
</dbReference>
<dbReference type="RefSeq" id="WP_096132686.1">
    <property type="nucleotide sequence ID" value="NZ_BNCS01000020.1"/>
</dbReference>
<organism evidence="1 2">
    <name type="scientific">Escherichia coli</name>
    <dbReference type="NCBI Taxonomy" id="562"/>
    <lineage>
        <taxon>Bacteria</taxon>
        <taxon>Pseudomonadati</taxon>
        <taxon>Pseudomonadota</taxon>
        <taxon>Gammaproteobacteria</taxon>
        <taxon>Enterobacterales</taxon>
        <taxon>Enterobacteriaceae</taxon>
        <taxon>Escherichia</taxon>
    </lineage>
</organism>
<protein>
    <submittedName>
        <fullName evidence="1">Uncharacterized protein</fullName>
    </submittedName>
</protein>
<reference evidence="1 2" key="1">
    <citation type="submission" date="2019-03" db="EMBL/GenBank/DDBJ databases">
        <authorList>
            <consortium name="Pathogen Informatics"/>
        </authorList>
    </citation>
    <scope>NUCLEOTIDE SEQUENCE [LARGE SCALE GENOMIC DNA]</scope>
    <source>
        <strain evidence="1 2">NCTC10974</strain>
    </source>
</reference>
<evidence type="ECO:0000313" key="1">
    <source>
        <dbReference type="EMBL" id="VFT69439.1"/>
    </source>
</evidence>
<dbReference type="AlphaFoldDB" id="A0A485JES5"/>
<proteinExistence type="predicted"/>